<feature type="compositionally biased region" description="Acidic residues" evidence="6">
    <location>
        <begin position="218"/>
        <end position="233"/>
    </location>
</feature>
<reference evidence="8" key="1">
    <citation type="submission" date="2022-03" db="EMBL/GenBank/DDBJ databases">
        <title>Draft genome sequence of Aduncisulcus paluster, a free-living microaerophilic Fornicata.</title>
        <authorList>
            <person name="Yuyama I."/>
            <person name="Kume K."/>
            <person name="Tamura T."/>
            <person name="Inagaki Y."/>
            <person name="Hashimoto T."/>
        </authorList>
    </citation>
    <scope>NUCLEOTIDE SEQUENCE</scope>
    <source>
        <strain evidence="8">NY0171</strain>
    </source>
</reference>
<keyword evidence="9" id="KW-1185">Reference proteome</keyword>
<dbReference type="InterPro" id="IPR013087">
    <property type="entry name" value="Znf_C2H2_type"/>
</dbReference>
<dbReference type="InterPro" id="IPR040048">
    <property type="entry name" value="ZNF277"/>
</dbReference>
<evidence type="ECO:0000256" key="5">
    <source>
        <dbReference type="PROSITE-ProRule" id="PRU00042"/>
    </source>
</evidence>
<evidence type="ECO:0000256" key="3">
    <source>
        <dbReference type="ARBA" id="ARBA00022833"/>
    </source>
</evidence>
<evidence type="ECO:0000313" key="8">
    <source>
        <dbReference type="EMBL" id="GKT33149.1"/>
    </source>
</evidence>
<protein>
    <submittedName>
        <fullName evidence="8">Zinc finger protein 277 like protein</fullName>
    </submittedName>
</protein>
<dbReference type="SMART" id="SM00355">
    <property type="entry name" value="ZnF_C2H2"/>
    <property type="match status" value="3"/>
</dbReference>
<dbReference type="PROSITE" id="PS00028">
    <property type="entry name" value="ZINC_FINGER_C2H2_1"/>
    <property type="match status" value="1"/>
</dbReference>
<proteinExistence type="inferred from homology"/>
<feature type="domain" description="C2H2-type" evidence="7">
    <location>
        <begin position="146"/>
        <end position="174"/>
    </location>
</feature>
<dbReference type="EMBL" id="BQXS01010150">
    <property type="protein sequence ID" value="GKT33149.1"/>
    <property type="molecule type" value="Genomic_DNA"/>
</dbReference>
<dbReference type="InterPro" id="IPR036236">
    <property type="entry name" value="Znf_C2H2_sf"/>
</dbReference>
<dbReference type="PANTHER" id="PTHR13267">
    <property type="entry name" value="ZINC FINGER PROTEIN 277"/>
    <property type="match status" value="1"/>
</dbReference>
<dbReference type="PANTHER" id="PTHR13267:SF3">
    <property type="entry name" value="ZINC FINGER PROTEIN 277"/>
    <property type="match status" value="1"/>
</dbReference>
<dbReference type="Pfam" id="PF12756">
    <property type="entry name" value="zf-C2H2_2"/>
    <property type="match status" value="1"/>
</dbReference>
<comment type="caution">
    <text evidence="8">The sequence shown here is derived from an EMBL/GenBank/DDBJ whole genome shotgun (WGS) entry which is preliminary data.</text>
</comment>
<dbReference type="InterPro" id="IPR041661">
    <property type="entry name" value="ZN622/Rei1/Reh1_Znf-C2H2"/>
</dbReference>
<evidence type="ECO:0000256" key="1">
    <source>
        <dbReference type="ARBA" id="ARBA00022723"/>
    </source>
</evidence>
<feature type="region of interest" description="Disordered" evidence="6">
    <location>
        <begin position="212"/>
        <end position="234"/>
    </location>
</feature>
<dbReference type="Proteomes" id="UP001057375">
    <property type="component" value="Unassembled WGS sequence"/>
</dbReference>
<evidence type="ECO:0000256" key="4">
    <source>
        <dbReference type="ARBA" id="ARBA00034119"/>
    </source>
</evidence>
<evidence type="ECO:0000259" key="7">
    <source>
        <dbReference type="PROSITE" id="PS50157"/>
    </source>
</evidence>
<name>A0ABQ5KPB0_9EUKA</name>
<evidence type="ECO:0000256" key="2">
    <source>
        <dbReference type="ARBA" id="ARBA00022771"/>
    </source>
</evidence>
<accession>A0ABQ5KPB0</accession>
<gene>
    <name evidence="8" type="ORF">ADUPG1_007148</name>
</gene>
<dbReference type="PROSITE" id="PS50157">
    <property type="entry name" value="ZINC_FINGER_C2H2_2"/>
    <property type="match status" value="1"/>
</dbReference>
<evidence type="ECO:0000256" key="6">
    <source>
        <dbReference type="SAM" id="MobiDB-lite"/>
    </source>
</evidence>
<sequence length="426" mass="49339">MPIQPVSSIELIDDYHHLSIPKIVCSCDLCKCIKTNVPSTRLLHVSPKQCRADKTLRELTFSLSLDLALKQTLRERKSENFFKSFCSNPPKYPVKCPMCPFIFKDACRDAILHHYISVHHFHFGQADNLVYIPLLLQTISKFMDDLKCLCCSKDFPDYKLLRTHLRKKHHFKIPPTSEFDKFFIINYAKSADMTDSKSSSIMAHLDISEKDEEKKVIEDEDEEEPKSELDEELTSNFTSAVCPICDFEVDFDETKSDRHHHGKAIIDHLKLSHNLDIFRIKDFYPRVRWINHLRICKSKGICVCGDDLSIKFSEIKDFYPRVRWINHLRICKSKGICVCGDDLSIKFSESPTLDDKQDIKLWKSSEKAKILAIHSKEGHFFPSSMDNPILSDDFLLIPVKNNDPVIEYLVGFDSLDESSEEEEELV</sequence>
<keyword evidence="1" id="KW-0479">Metal-binding</keyword>
<dbReference type="SUPFAM" id="SSF57667">
    <property type="entry name" value="beta-beta-alpha zinc fingers"/>
    <property type="match status" value="2"/>
</dbReference>
<keyword evidence="2 5" id="KW-0863">Zinc-finger</keyword>
<organism evidence="8 9">
    <name type="scientific">Aduncisulcus paluster</name>
    <dbReference type="NCBI Taxonomy" id="2918883"/>
    <lineage>
        <taxon>Eukaryota</taxon>
        <taxon>Metamonada</taxon>
        <taxon>Carpediemonas-like organisms</taxon>
        <taxon>Aduncisulcus</taxon>
    </lineage>
</organism>
<keyword evidence="3" id="KW-0862">Zinc</keyword>
<comment type="similarity">
    <text evidence="4">Belongs to the ZNF277 family.</text>
</comment>
<evidence type="ECO:0000313" key="9">
    <source>
        <dbReference type="Proteomes" id="UP001057375"/>
    </source>
</evidence>